<dbReference type="EMBL" id="JNBY01000080">
    <property type="protein sequence ID" value="KDN85661.1"/>
    <property type="molecule type" value="Genomic_DNA"/>
</dbReference>
<feature type="region of interest" description="Disordered" evidence="1">
    <location>
        <begin position="1"/>
        <end position="26"/>
    </location>
</feature>
<reference evidence="2 3" key="1">
    <citation type="submission" date="2014-05" db="EMBL/GenBank/DDBJ databases">
        <title>Draft Genome Sequence of Kitasatospora cheerisanensis KCTC 2395.</title>
        <authorList>
            <person name="Nam D.H."/>
        </authorList>
    </citation>
    <scope>NUCLEOTIDE SEQUENCE [LARGE SCALE GENOMIC DNA]</scope>
    <source>
        <strain evidence="2 3">KCTC 2395</strain>
    </source>
</reference>
<sequence length="111" mass="11227">MPVEDGSFGLRRVEGGEELGGGRTRVGGFADYDPGGAFPVGVGVRAEHEEKFRGLPGGVHQLVGGDLVGDVAAVELQAGGWPGGLDADVPLLGGSGSGGHDHDPRSRDGQR</sequence>
<evidence type="ECO:0000313" key="2">
    <source>
        <dbReference type="EMBL" id="KDN85661.1"/>
    </source>
</evidence>
<proteinExistence type="predicted"/>
<keyword evidence="3" id="KW-1185">Reference proteome</keyword>
<gene>
    <name evidence="2" type="ORF">KCH_25700</name>
</gene>
<feature type="region of interest" description="Disordered" evidence="1">
    <location>
        <begin position="84"/>
        <end position="111"/>
    </location>
</feature>
<name>A0A066Z5R8_9ACTN</name>
<accession>A0A066Z5R8</accession>
<dbReference type="AlphaFoldDB" id="A0A066Z5R8"/>
<organism evidence="2 3">
    <name type="scientific">Kitasatospora cheerisanensis KCTC 2395</name>
    <dbReference type="NCBI Taxonomy" id="1348663"/>
    <lineage>
        <taxon>Bacteria</taxon>
        <taxon>Bacillati</taxon>
        <taxon>Actinomycetota</taxon>
        <taxon>Actinomycetes</taxon>
        <taxon>Kitasatosporales</taxon>
        <taxon>Streptomycetaceae</taxon>
        <taxon>Kitasatospora</taxon>
    </lineage>
</organism>
<feature type="compositionally biased region" description="Basic and acidic residues" evidence="1">
    <location>
        <begin position="99"/>
        <end position="111"/>
    </location>
</feature>
<protein>
    <submittedName>
        <fullName evidence="2">Uncharacterized protein</fullName>
    </submittedName>
</protein>
<evidence type="ECO:0000313" key="3">
    <source>
        <dbReference type="Proteomes" id="UP000027178"/>
    </source>
</evidence>
<evidence type="ECO:0000256" key="1">
    <source>
        <dbReference type="SAM" id="MobiDB-lite"/>
    </source>
</evidence>
<dbReference type="HOGENOM" id="CLU_2154982_0_0_11"/>
<comment type="caution">
    <text evidence="2">The sequence shown here is derived from an EMBL/GenBank/DDBJ whole genome shotgun (WGS) entry which is preliminary data.</text>
</comment>
<dbReference type="Proteomes" id="UP000027178">
    <property type="component" value="Unassembled WGS sequence"/>
</dbReference>